<dbReference type="PANTHER" id="PTHR30352:SF5">
    <property type="entry name" value="PYRUVATE FORMATE-LYASE 1-ACTIVATING ENZYME"/>
    <property type="match status" value="1"/>
</dbReference>
<dbReference type="InterPro" id="IPR012838">
    <property type="entry name" value="PFL1_activating"/>
</dbReference>
<comment type="function">
    <text evidence="1 10">Activation of pyruvate formate-lyase under anaerobic conditions by generation of an organic free radical, using S-adenosylmethionine and reduced flavodoxin as cosubstrates to produce 5'-deoxy-adenosine.</text>
</comment>
<dbReference type="InterPro" id="IPR013785">
    <property type="entry name" value="Aldolase_TIM"/>
</dbReference>
<gene>
    <name evidence="12" type="primary">pflA</name>
    <name evidence="12" type="ORF">GJQ69_09355</name>
    <name evidence="13" type="ORF">GKP14_03510</name>
</gene>
<evidence type="ECO:0000256" key="8">
    <source>
        <dbReference type="ARBA" id="ARBA00023004"/>
    </source>
</evidence>
<proteinExistence type="inferred from homology"/>
<evidence type="ECO:0000256" key="5">
    <source>
        <dbReference type="ARBA" id="ARBA00022691"/>
    </source>
</evidence>
<dbReference type="InterPro" id="IPR012839">
    <property type="entry name" value="Organic_radical_activase"/>
</dbReference>
<dbReference type="GO" id="GO:0005737">
    <property type="term" value="C:cytoplasm"/>
    <property type="evidence" value="ECO:0007669"/>
    <property type="project" value="UniProtKB-SubCell"/>
</dbReference>
<dbReference type="NCBIfam" id="TIGR02493">
    <property type="entry name" value="PFLA"/>
    <property type="match status" value="1"/>
</dbReference>
<dbReference type="InterPro" id="IPR058240">
    <property type="entry name" value="rSAM_sf"/>
</dbReference>
<comment type="catalytic activity">
    <reaction evidence="10">
        <text>glycyl-[formate C-acetyltransferase] + reduced [flavodoxin] + S-adenosyl-L-methionine = glycin-2-yl radical-[formate C-acetyltransferase] + semiquinone [flavodoxin] + 5'-deoxyadenosine + L-methionine + H(+)</text>
        <dbReference type="Rhea" id="RHEA:19225"/>
        <dbReference type="Rhea" id="RHEA-COMP:10622"/>
        <dbReference type="Rhea" id="RHEA-COMP:12190"/>
        <dbReference type="Rhea" id="RHEA-COMP:12191"/>
        <dbReference type="Rhea" id="RHEA-COMP:14480"/>
        <dbReference type="ChEBI" id="CHEBI:15378"/>
        <dbReference type="ChEBI" id="CHEBI:17319"/>
        <dbReference type="ChEBI" id="CHEBI:29947"/>
        <dbReference type="ChEBI" id="CHEBI:32722"/>
        <dbReference type="ChEBI" id="CHEBI:57618"/>
        <dbReference type="ChEBI" id="CHEBI:57844"/>
        <dbReference type="ChEBI" id="CHEBI:59789"/>
        <dbReference type="ChEBI" id="CHEBI:140311"/>
        <dbReference type="EC" id="1.97.1.4"/>
    </reaction>
</comment>
<accession>A0A859DUP6</accession>
<keyword evidence="6 10" id="KW-0479">Metal-binding</keyword>
<evidence type="ECO:0000256" key="10">
    <source>
        <dbReference type="RuleBase" id="RU362053"/>
    </source>
</evidence>
<dbReference type="GO" id="GO:0051539">
    <property type="term" value="F:4 iron, 4 sulfur cluster binding"/>
    <property type="evidence" value="ECO:0007669"/>
    <property type="project" value="UniProtKB-UniRule"/>
</dbReference>
<evidence type="ECO:0000256" key="9">
    <source>
        <dbReference type="ARBA" id="ARBA00023014"/>
    </source>
</evidence>
<reference evidence="14 15" key="1">
    <citation type="submission" date="2019-11" db="EMBL/GenBank/DDBJ databases">
        <authorList>
            <person name="Ren C."/>
            <person name="Wang H."/>
            <person name="Xu Y."/>
        </authorList>
    </citation>
    <scope>NUCLEOTIDE SEQUENCE [LARGE SCALE GENOMIC DNA]</scope>
    <source>
        <strain evidence="15">JNU-WLY1368</strain>
        <strain evidence="12 14">LBM 19010</strain>
    </source>
</reference>
<reference evidence="13" key="2">
    <citation type="journal article" date="2021" name="Appl. Environ. Microbiol.">
        <title>Adaptability of a Caproate-Producing Bacterium Contributes to Its Dominance in an Anaerobic Fermentation System.</title>
        <authorList>
            <person name="Wang H."/>
            <person name="Gu Y."/>
            <person name="Zhou W."/>
            <person name="Zhao D."/>
            <person name="Qiao Z."/>
            <person name="Zheng J."/>
            <person name="Gao J."/>
            <person name="Chen X."/>
            <person name="Ren C."/>
            <person name="Xu Y."/>
        </authorList>
    </citation>
    <scope>NUCLEOTIDE SEQUENCE</scope>
    <source>
        <strain evidence="13">JNU-WLY1368</strain>
    </source>
</reference>
<dbReference type="AlphaFoldDB" id="A0A859DUP6"/>
<dbReference type="SFLD" id="SFLDG01066">
    <property type="entry name" value="organic_radical-activating_enz"/>
    <property type="match status" value="1"/>
</dbReference>
<dbReference type="GO" id="GO:0016829">
    <property type="term" value="F:lyase activity"/>
    <property type="evidence" value="ECO:0007669"/>
    <property type="project" value="UniProtKB-KW"/>
</dbReference>
<dbReference type="PANTHER" id="PTHR30352">
    <property type="entry name" value="PYRUVATE FORMATE-LYASE-ACTIVATING ENZYME"/>
    <property type="match status" value="1"/>
</dbReference>
<keyword evidence="5 10" id="KW-0949">S-adenosyl-L-methionine</keyword>
<dbReference type="RefSeq" id="WP_086036725.1">
    <property type="nucleotide sequence ID" value="NZ_CP046051.1"/>
</dbReference>
<evidence type="ECO:0000313" key="14">
    <source>
        <dbReference type="Proteomes" id="UP000501316"/>
    </source>
</evidence>
<evidence type="ECO:0000313" key="15">
    <source>
        <dbReference type="Proteomes" id="UP000509623"/>
    </source>
</evidence>
<dbReference type="SFLD" id="SFLDS00029">
    <property type="entry name" value="Radical_SAM"/>
    <property type="match status" value="1"/>
</dbReference>
<dbReference type="InterPro" id="IPR001989">
    <property type="entry name" value="Radical_activat_CS"/>
</dbReference>
<keyword evidence="7 10" id="KW-0560">Oxidoreductase</keyword>
<dbReference type="KEGG" id="clf:GJQ69_09355"/>
<comment type="subcellular location">
    <subcellularLocation>
        <location evidence="10">Cytoplasm</location>
    </subcellularLocation>
</comment>
<dbReference type="EC" id="1.97.1.4" evidence="10"/>
<dbReference type="InterPro" id="IPR034457">
    <property type="entry name" value="Organic_radical-activating"/>
</dbReference>
<evidence type="ECO:0000256" key="6">
    <source>
        <dbReference type="ARBA" id="ARBA00022723"/>
    </source>
</evidence>
<evidence type="ECO:0000313" key="12">
    <source>
        <dbReference type="EMBL" id="QKN24662.1"/>
    </source>
</evidence>
<organism evidence="12 14">
    <name type="scientific">Caproicibacterium lactatifermentans</name>
    <dbReference type="NCBI Taxonomy" id="2666138"/>
    <lineage>
        <taxon>Bacteria</taxon>
        <taxon>Bacillati</taxon>
        <taxon>Bacillota</taxon>
        <taxon>Clostridia</taxon>
        <taxon>Eubacteriales</taxon>
        <taxon>Oscillospiraceae</taxon>
        <taxon>Caproicibacterium</taxon>
    </lineage>
</organism>
<dbReference type="CDD" id="cd01335">
    <property type="entry name" value="Radical_SAM"/>
    <property type="match status" value="1"/>
</dbReference>
<keyword evidence="12" id="KW-0456">Lyase</keyword>
<dbReference type="Proteomes" id="UP000509623">
    <property type="component" value="Chromosome"/>
</dbReference>
<name>A0A859DUP6_9FIRM</name>
<dbReference type="EMBL" id="CP046051">
    <property type="protein sequence ID" value="QKN24662.1"/>
    <property type="molecule type" value="Genomic_DNA"/>
</dbReference>
<comment type="cofactor">
    <cofactor evidence="10">
        <name>[4Fe-4S] cluster</name>
        <dbReference type="ChEBI" id="CHEBI:49883"/>
    </cofactor>
    <text evidence="10">Binds 1 [4Fe-4S] cluster. The cluster is coordinated with 3 cysteines and an exchangeable S-adenosyl-L-methionine.</text>
</comment>
<dbReference type="Gene3D" id="3.20.20.70">
    <property type="entry name" value="Aldolase class I"/>
    <property type="match status" value="1"/>
</dbReference>
<evidence type="ECO:0000256" key="1">
    <source>
        <dbReference type="ARBA" id="ARBA00003141"/>
    </source>
</evidence>
<comment type="similarity">
    <text evidence="2 10">Belongs to the organic radical-activating enzymes family.</text>
</comment>
<keyword evidence="4 10" id="KW-0004">4Fe-4S</keyword>
<keyword evidence="15" id="KW-1185">Reference proteome</keyword>
<dbReference type="InterPro" id="IPR007197">
    <property type="entry name" value="rSAM"/>
</dbReference>
<evidence type="ECO:0000256" key="2">
    <source>
        <dbReference type="ARBA" id="ARBA00009777"/>
    </source>
</evidence>
<protein>
    <recommendedName>
        <fullName evidence="3 10">Pyruvate formate-lyase-activating enzyme</fullName>
        <ecNumber evidence="10">1.97.1.4</ecNumber>
    </recommendedName>
</protein>
<dbReference type="Pfam" id="PF04055">
    <property type="entry name" value="Radical_SAM"/>
    <property type="match status" value="1"/>
</dbReference>
<dbReference type="PROSITE" id="PS51918">
    <property type="entry name" value="RADICAL_SAM"/>
    <property type="match status" value="1"/>
</dbReference>
<dbReference type="PIRSF" id="PIRSF000371">
    <property type="entry name" value="PFL_act_enz"/>
    <property type="match status" value="1"/>
</dbReference>
<keyword evidence="9 10" id="KW-0411">Iron-sulfur</keyword>
<evidence type="ECO:0000259" key="11">
    <source>
        <dbReference type="PROSITE" id="PS51918"/>
    </source>
</evidence>
<dbReference type="PROSITE" id="PS01087">
    <property type="entry name" value="RADICAL_ACTIVATING"/>
    <property type="match status" value="1"/>
</dbReference>
<feature type="domain" description="Radical SAM core" evidence="11">
    <location>
        <begin position="15"/>
        <end position="237"/>
    </location>
</feature>
<keyword evidence="10" id="KW-0963">Cytoplasm</keyword>
<evidence type="ECO:0000256" key="4">
    <source>
        <dbReference type="ARBA" id="ARBA00022485"/>
    </source>
</evidence>
<evidence type="ECO:0000256" key="7">
    <source>
        <dbReference type="ARBA" id="ARBA00023002"/>
    </source>
</evidence>
<reference evidence="13" key="3">
    <citation type="journal article" date="2022" name="Int. J. Syst. Evol. Microbiol.">
        <title>Caproicibacterium lactatifermentans sp. nov., isolated from pit clay used for the production of Chinese strong aroma-type liquor.</title>
        <authorList>
            <person name="Wang H."/>
            <person name="Gu Y."/>
            <person name="Zhao D."/>
            <person name="Qiao Z."/>
            <person name="Zheng J."/>
            <person name="Gao J."/>
            <person name="Ren C."/>
            <person name="Xu Y."/>
        </authorList>
    </citation>
    <scope>NUCLEOTIDE SEQUENCE</scope>
    <source>
        <strain evidence="13">JNU-WLY1368</strain>
    </source>
</reference>
<sequence>MILGNVHSLETMGMVDGPGIRVVVFLQGCRLRCLFCHNPDTWQEQGGTQMTPEEVTRKVLRCRPYFSRGGGVTFSGGEPLLQPEFLLETLQLCKKAGIHTCLDTAGYGCGSYDEILQYTDLVLYDVKQITEESYHCMTGQSLTETTHFLAAVKKAGTPVWVRHVVVPGLTDGEAHMQALRTFIDKKVPNVQKVELLPYHLLGVHKYKVLGIPYRLAGTPAMDPSLTEQWQRCYFPVNKGERNPTPEQTGGTVK</sequence>
<dbReference type="GO" id="GO:0043365">
    <property type="term" value="F:[formate-C-acetyltransferase]-activating enzyme activity"/>
    <property type="evidence" value="ECO:0007669"/>
    <property type="project" value="UniProtKB-UniRule"/>
</dbReference>
<dbReference type="GO" id="GO:0046872">
    <property type="term" value="F:metal ion binding"/>
    <property type="evidence" value="ECO:0007669"/>
    <property type="project" value="UniProtKB-UniRule"/>
</dbReference>
<dbReference type="Proteomes" id="UP000501316">
    <property type="component" value="Chromosome"/>
</dbReference>
<keyword evidence="12" id="KW-0670">Pyruvate</keyword>
<keyword evidence="8 10" id="KW-0408">Iron</keyword>
<dbReference type="EMBL" id="CP046161">
    <property type="protein sequence ID" value="QKO30161.1"/>
    <property type="molecule type" value="Genomic_DNA"/>
</dbReference>
<dbReference type="SUPFAM" id="SSF102114">
    <property type="entry name" value="Radical SAM enzymes"/>
    <property type="match status" value="1"/>
</dbReference>
<evidence type="ECO:0000313" key="13">
    <source>
        <dbReference type="EMBL" id="QKO30161.1"/>
    </source>
</evidence>
<evidence type="ECO:0000256" key="3">
    <source>
        <dbReference type="ARBA" id="ARBA00021356"/>
    </source>
</evidence>